<sequence length="327" mass="34508">MASTTDPGPTAAAEHAPRPPGHLRQLRWSTWRGVLARSVKNFVQDNCADWAAALTYYAVLALFPSAIVIVALVGLVSNGEQTVDTIAGLAEDVGAGSVVANETFLGVLRDVVHDQSSAKVLLSFGLLAALWSASGYVGAFTRASNAIYGVEEGRPFYLLRPLQLGLTAIALILLAVVAAGLVVSGPVTDAVGDALGLGDAPRTAWTIAKWPVLVAIMMLLLSLLFWIAPNVRQPRFRWLTVGGAVALLAWALASFGFGFYVSRFDSYNVTYGSLGAIIAFLVWLYLSNCAVMLGVEMNAELQRGRALQGGAEPPVEPALPPKASADS</sequence>
<proteinExistence type="predicted"/>
<keyword evidence="2" id="KW-1003">Cell membrane</keyword>
<dbReference type="NCBIfam" id="TIGR00765">
    <property type="entry name" value="yihY_not_rbn"/>
    <property type="match status" value="1"/>
</dbReference>
<dbReference type="PIRSF" id="PIRSF035875">
    <property type="entry name" value="RNase_BN"/>
    <property type="match status" value="1"/>
</dbReference>
<evidence type="ECO:0000256" key="2">
    <source>
        <dbReference type="ARBA" id="ARBA00022475"/>
    </source>
</evidence>
<dbReference type="Proteomes" id="UP001332243">
    <property type="component" value="Unassembled WGS sequence"/>
</dbReference>
<dbReference type="EMBL" id="JAZGQK010000024">
    <property type="protein sequence ID" value="MEE6261995.1"/>
    <property type="molecule type" value="Genomic_DNA"/>
</dbReference>
<accession>A0ABU7S025</accession>
<keyword evidence="3 7" id="KW-0812">Transmembrane</keyword>
<feature type="transmembrane region" description="Helical" evidence="7">
    <location>
        <begin position="239"/>
        <end position="261"/>
    </location>
</feature>
<evidence type="ECO:0000256" key="7">
    <source>
        <dbReference type="SAM" id="Phobius"/>
    </source>
</evidence>
<feature type="transmembrane region" description="Helical" evidence="7">
    <location>
        <begin position="120"/>
        <end position="141"/>
    </location>
</feature>
<feature type="transmembrane region" description="Helical" evidence="7">
    <location>
        <begin position="54"/>
        <end position="76"/>
    </location>
</feature>
<comment type="subcellular location">
    <subcellularLocation>
        <location evidence="1">Cell membrane</location>
        <topology evidence="1">Multi-pass membrane protein</topology>
    </subcellularLocation>
</comment>
<evidence type="ECO:0000256" key="4">
    <source>
        <dbReference type="ARBA" id="ARBA00022989"/>
    </source>
</evidence>
<dbReference type="PANTHER" id="PTHR30213:SF0">
    <property type="entry name" value="UPF0761 MEMBRANE PROTEIN YIHY"/>
    <property type="match status" value="1"/>
</dbReference>
<gene>
    <name evidence="8" type="ORF">V1633_26265</name>
</gene>
<dbReference type="InterPro" id="IPR017039">
    <property type="entry name" value="Virul_fac_BrkB"/>
</dbReference>
<evidence type="ECO:0000313" key="8">
    <source>
        <dbReference type="EMBL" id="MEE6261995.1"/>
    </source>
</evidence>
<dbReference type="PANTHER" id="PTHR30213">
    <property type="entry name" value="INNER MEMBRANE PROTEIN YHJD"/>
    <property type="match status" value="1"/>
</dbReference>
<comment type="caution">
    <text evidence="8">The sequence shown here is derived from an EMBL/GenBank/DDBJ whole genome shotgun (WGS) entry which is preliminary data.</text>
</comment>
<keyword evidence="9" id="KW-1185">Reference proteome</keyword>
<feature type="transmembrane region" description="Helical" evidence="7">
    <location>
        <begin position="273"/>
        <end position="295"/>
    </location>
</feature>
<name>A0ABU7S025_9ACTN</name>
<evidence type="ECO:0000256" key="1">
    <source>
        <dbReference type="ARBA" id="ARBA00004651"/>
    </source>
</evidence>
<feature type="region of interest" description="Disordered" evidence="6">
    <location>
        <begin position="1"/>
        <end position="22"/>
    </location>
</feature>
<evidence type="ECO:0000256" key="5">
    <source>
        <dbReference type="ARBA" id="ARBA00023136"/>
    </source>
</evidence>
<keyword evidence="5 7" id="KW-0472">Membrane</keyword>
<evidence type="ECO:0000313" key="9">
    <source>
        <dbReference type="Proteomes" id="UP001332243"/>
    </source>
</evidence>
<dbReference type="RefSeq" id="WP_331217071.1">
    <property type="nucleotide sequence ID" value="NZ_JAZGQK010000024.1"/>
</dbReference>
<protein>
    <submittedName>
        <fullName evidence="8">YihY/virulence factor BrkB family protein</fullName>
    </submittedName>
</protein>
<feature type="transmembrane region" description="Helical" evidence="7">
    <location>
        <begin position="162"/>
        <end position="187"/>
    </location>
</feature>
<keyword evidence="4 7" id="KW-1133">Transmembrane helix</keyword>
<evidence type="ECO:0000256" key="6">
    <source>
        <dbReference type="SAM" id="MobiDB-lite"/>
    </source>
</evidence>
<dbReference type="Pfam" id="PF03631">
    <property type="entry name" value="Virul_fac_BrkB"/>
    <property type="match status" value="1"/>
</dbReference>
<reference evidence="8 9" key="1">
    <citation type="submission" date="2024-01" db="EMBL/GenBank/DDBJ databases">
        <title>Genome insights into Plantactinospora sonchi sp. nov.</title>
        <authorList>
            <person name="Wang L."/>
        </authorList>
    </citation>
    <scope>NUCLEOTIDE SEQUENCE [LARGE SCALE GENOMIC DNA]</scope>
    <source>
        <strain evidence="8 9">NEAU-QY2</strain>
    </source>
</reference>
<feature type="transmembrane region" description="Helical" evidence="7">
    <location>
        <begin position="207"/>
        <end position="227"/>
    </location>
</feature>
<evidence type="ECO:0000256" key="3">
    <source>
        <dbReference type="ARBA" id="ARBA00022692"/>
    </source>
</evidence>
<organism evidence="8 9">
    <name type="scientific">Plantactinospora sonchi</name>
    <dbReference type="NCBI Taxonomy" id="1544735"/>
    <lineage>
        <taxon>Bacteria</taxon>
        <taxon>Bacillati</taxon>
        <taxon>Actinomycetota</taxon>
        <taxon>Actinomycetes</taxon>
        <taxon>Micromonosporales</taxon>
        <taxon>Micromonosporaceae</taxon>
        <taxon>Plantactinospora</taxon>
    </lineage>
</organism>